<keyword evidence="2" id="KW-1185">Reference proteome</keyword>
<dbReference type="EMBL" id="BSPC01000087">
    <property type="protein sequence ID" value="GLS23868.1"/>
    <property type="molecule type" value="Genomic_DNA"/>
</dbReference>
<reference evidence="2" key="1">
    <citation type="journal article" date="2019" name="Int. J. Syst. Evol. Microbiol.">
        <title>The Global Catalogue of Microorganisms (GCM) 10K type strain sequencing project: providing services to taxonomists for standard genome sequencing and annotation.</title>
        <authorList>
            <consortium name="The Broad Institute Genomics Platform"/>
            <consortium name="The Broad Institute Genome Sequencing Center for Infectious Disease"/>
            <person name="Wu L."/>
            <person name="Ma J."/>
        </authorList>
    </citation>
    <scope>NUCLEOTIDE SEQUENCE [LARGE SCALE GENOMIC DNA]</scope>
    <source>
        <strain evidence="2">NBRC 101365</strain>
    </source>
</reference>
<dbReference type="InterPro" id="IPR023214">
    <property type="entry name" value="HAD_sf"/>
</dbReference>
<dbReference type="Gene3D" id="3.40.50.1000">
    <property type="entry name" value="HAD superfamily/HAD-like"/>
    <property type="match status" value="1"/>
</dbReference>
<evidence type="ECO:0000313" key="2">
    <source>
        <dbReference type="Proteomes" id="UP001156882"/>
    </source>
</evidence>
<dbReference type="CDD" id="cd01427">
    <property type="entry name" value="HAD_like"/>
    <property type="match status" value="1"/>
</dbReference>
<accession>A0ABQ6CU26</accession>
<organism evidence="1 2">
    <name type="scientific">Labrys miyagiensis</name>
    <dbReference type="NCBI Taxonomy" id="346912"/>
    <lineage>
        <taxon>Bacteria</taxon>
        <taxon>Pseudomonadati</taxon>
        <taxon>Pseudomonadota</taxon>
        <taxon>Alphaproteobacteria</taxon>
        <taxon>Hyphomicrobiales</taxon>
        <taxon>Xanthobacteraceae</taxon>
        <taxon>Labrys</taxon>
    </lineage>
</organism>
<sequence>MMLPLQSNTPSSLKRIPRSIRWVYSVVCAAILAATLSALPMAAKAQSPDPLPSWNDGQSKRDIIAFVEAVTTVGSPDFVPVDQRVATFDNDGTLWVEQPVYTQGFFAVDRLKEMAAQNPPWASTKPYKTIVSSGLKGLSGIDEAGLAQIIGVTHSGMTPPEFSAIVDKWLASARHPRFDRPFTELTYKPMLEVLAYFRANGFKTYIVTGGGVDFVRAFAEKAYGIPPEQVIGSRIKLTFQMQDSQPELFRQDKIDFIDDGPGKPIGIEQGIGRRPIAAFGNSDGDLQMLQWTVEAGKRRLGVVVHHTDAEREYAYDRNSKVGHLDVALDAAKLDSWTVVDMKADWKTIFPWEK</sequence>
<protein>
    <submittedName>
        <fullName evidence="1">Haloacid dehalogenase</fullName>
    </submittedName>
</protein>
<comment type="caution">
    <text evidence="1">The sequence shown here is derived from an EMBL/GenBank/DDBJ whole genome shotgun (WGS) entry which is preliminary data.</text>
</comment>
<name>A0ABQ6CU26_9HYPH</name>
<dbReference type="Proteomes" id="UP001156882">
    <property type="component" value="Unassembled WGS sequence"/>
</dbReference>
<dbReference type="InterPro" id="IPR036412">
    <property type="entry name" value="HAD-like_sf"/>
</dbReference>
<dbReference type="SUPFAM" id="SSF56784">
    <property type="entry name" value="HAD-like"/>
    <property type="match status" value="1"/>
</dbReference>
<dbReference type="Pfam" id="PF12710">
    <property type="entry name" value="HAD"/>
    <property type="match status" value="1"/>
</dbReference>
<gene>
    <name evidence="1" type="ORF">GCM10007874_68890</name>
</gene>
<proteinExistence type="predicted"/>
<evidence type="ECO:0000313" key="1">
    <source>
        <dbReference type="EMBL" id="GLS23868.1"/>
    </source>
</evidence>